<comment type="caution">
    <text evidence="1">The sequence shown here is derived from an EMBL/GenBank/DDBJ whole genome shotgun (WGS) entry which is preliminary data.</text>
</comment>
<gene>
    <name evidence="1" type="ORF">H206_01566</name>
</gene>
<evidence type="ECO:0000313" key="2">
    <source>
        <dbReference type="Proteomes" id="UP000287853"/>
    </source>
</evidence>
<dbReference type="AlphaFoldDB" id="A0A444J023"/>
<keyword evidence="2" id="KW-1185">Reference proteome</keyword>
<organism evidence="1 2">
    <name type="scientific">Candidatus Electrothrix aarhusensis</name>
    <dbReference type="NCBI Taxonomy" id="1859131"/>
    <lineage>
        <taxon>Bacteria</taxon>
        <taxon>Pseudomonadati</taxon>
        <taxon>Thermodesulfobacteriota</taxon>
        <taxon>Desulfobulbia</taxon>
        <taxon>Desulfobulbales</taxon>
        <taxon>Desulfobulbaceae</taxon>
        <taxon>Candidatus Electrothrix</taxon>
    </lineage>
</organism>
<dbReference type="EMBL" id="MTKO01000065">
    <property type="protein sequence ID" value="RWX46372.1"/>
    <property type="molecule type" value="Genomic_DNA"/>
</dbReference>
<reference evidence="1 2" key="1">
    <citation type="submission" date="2017-01" db="EMBL/GenBank/DDBJ databases">
        <title>The cable genome- insights into the physiology and evolution of filamentous bacteria capable of sulfide oxidation via long distance electron transfer.</title>
        <authorList>
            <person name="Schreiber L."/>
            <person name="Bjerg J.T."/>
            <person name="Boggild A."/>
            <person name="Van De Vossenberg J."/>
            <person name="Meysman F."/>
            <person name="Nielsen L.P."/>
            <person name="Schramm A."/>
            <person name="Kjeldsen K.U."/>
        </authorList>
    </citation>
    <scope>NUCLEOTIDE SEQUENCE [LARGE SCALE GENOMIC DNA]</scope>
    <source>
        <strain evidence="1">MCF</strain>
    </source>
</reference>
<proteinExistence type="predicted"/>
<protein>
    <submittedName>
        <fullName evidence="1">Uncharacterized protein</fullName>
    </submittedName>
</protein>
<sequence length="56" mass="6331">MGFRLTVDDQDQFTPYPTAGEFQEFGKRASKVLFMELGQLPKQLGLSVPKNIETIL</sequence>
<accession>A0A444J023</accession>
<evidence type="ECO:0000313" key="1">
    <source>
        <dbReference type="EMBL" id="RWX46372.1"/>
    </source>
</evidence>
<name>A0A444J023_9BACT</name>
<dbReference type="Proteomes" id="UP000287853">
    <property type="component" value="Unassembled WGS sequence"/>
</dbReference>